<dbReference type="EMBL" id="MHJL01000015">
    <property type="protein sequence ID" value="OGY67818.1"/>
    <property type="molecule type" value="Genomic_DNA"/>
</dbReference>
<organism evidence="3 4">
    <name type="scientific">Candidatus Harrisonbacteria bacterium RIFCSPLOWO2_02_FULL_41_13b</name>
    <dbReference type="NCBI Taxonomy" id="1798409"/>
    <lineage>
        <taxon>Bacteria</taxon>
        <taxon>Candidatus Harrisoniibacteriota</taxon>
    </lineage>
</organism>
<evidence type="ECO:0000259" key="2">
    <source>
        <dbReference type="Pfam" id="PF09834"/>
    </source>
</evidence>
<keyword evidence="1" id="KW-0472">Membrane</keyword>
<evidence type="ECO:0000313" key="4">
    <source>
        <dbReference type="Proteomes" id="UP000177690"/>
    </source>
</evidence>
<dbReference type="Proteomes" id="UP000177690">
    <property type="component" value="Unassembled WGS sequence"/>
</dbReference>
<evidence type="ECO:0000313" key="3">
    <source>
        <dbReference type="EMBL" id="OGY67818.1"/>
    </source>
</evidence>
<sequence length="65" mass="7461">MTFKRAFLHALEWRLIAATIDFVVVYLVTGRIVFSLGVSGASNIIRTIVHVFWVKYRAAKKNDSY</sequence>
<protein>
    <recommendedName>
        <fullName evidence="2">DUF2061 domain-containing protein</fullName>
    </recommendedName>
</protein>
<feature type="transmembrane region" description="Helical" evidence="1">
    <location>
        <begin position="7"/>
        <end position="28"/>
    </location>
</feature>
<dbReference type="InterPro" id="IPR018638">
    <property type="entry name" value="DUF2061_membrane"/>
</dbReference>
<feature type="domain" description="DUF2061" evidence="2">
    <location>
        <begin position="10"/>
        <end position="53"/>
    </location>
</feature>
<reference evidence="3 4" key="1">
    <citation type="journal article" date="2016" name="Nat. Commun.">
        <title>Thousands of microbial genomes shed light on interconnected biogeochemical processes in an aquifer system.</title>
        <authorList>
            <person name="Anantharaman K."/>
            <person name="Brown C.T."/>
            <person name="Hug L.A."/>
            <person name="Sharon I."/>
            <person name="Castelle C.J."/>
            <person name="Probst A.J."/>
            <person name="Thomas B.C."/>
            <person name="Singh A."/>
            <person name="Wilkins M.J."/>
            <person name="Karaoz U."/>
            <person name="Brodie E.L."/>
            <person name="Williams K.H."/>
            <person name="Hubbard S.S."/>
            <person name="Banfield J.F."/>
        </authorList>
    </citation>
    <scope>NUCLEOTIDE SEQUENCE [LARGE SCALE GENOMIC DNA]</scope>
</reference>
<gene>
    <name evidence="3" type="ORF">A3I24_01430</name>
</gene>
<name>A0A1G1ZSW8_9BACT</name>
<evidence type="ECO:0000256" key="1">
    <source>
        <dbReference type="SAM" id="Phobius"/>
    </source>
</evidence>
<keyword evidence="1" id="KW-0812">Transmembrane</keyword>
<dbReference type="STRING" id="1798409.A3I24_01430"/>
<keyword evidence="1" id="KW-1133">Transmembrane helix</keyword>
<proteinExistence type="predicted"/>
<accession>A0A1G1ZSW8</accession>
<dbReference type="Pfam" id="PF09834">
    <property type="entry name" value="DUF2061"/>
    <property type="match status" value="1"/>
</dbReference>
<dbReference type="AlphaFoldDB" id="A0A1G1ZSW8"/>
<comment type="caution">
    <text evidence="3">The sequence shown here is derived from an EMBL/GenBank/DDBJ whole genome shotgun (WGS) entry which is preliminary data.</text>
</comment>